<keyword evidence="3" id="KW-0378">Hydrolase</keyword>
<evidence type="ECO:0000259" key="4">
    <source>
        <dbReference type="PROSITE" id="PS50600"/>
    </source>
</evidence>
<dbReference type="PANTHER" id="PTHR33018">
    <property type="entry name" value="OS10G0338966 PROTEIN-RELATED"/>
    <property type="match status" value="1"/>
</dbReference>
<dbReference type="PANTHER" id="PTHR33018:SF34">
    <property type="entry name" value="OS02G0472350 PROTEIN"/>
    <property type="match status" value="1"/>
</dbReference>
<protein>
    <recommendedName>
        <fullName evidence="4">Ubiquitin-like protease family profile domain-containing protein</fullName>
    </recommendedName>
</protein>
<reference evidence="5" key="1">
    <citation type="submission" date="2022-07" db="EMBL/GenBank/DDBJ databases">
        <authorList>
            <person name="Macas J."/>
            <person name="Novak P."/>
            <person name="Neumann P."/>
        </authorList>
    </citation>
    <scope>NUCLEOTIDE SEQUENCE</scope>
</reference>
<sequence length="262" mass="30401">MVEPSSCALVSEAVLHSLTDDLLRLHENLEWYEPDLCKFSIPLPADVFCYVKDMQFGTTVDREDLSQFLEGDSVDMSIIQTFMLCLNAKSIELGRDDVGLLCPHIRSFGYYEVDRKGTLTYMKHALIEFFEKNFIMLAYNEGYHWIVIVICPKVDRGYIFNSLPSSSHIAIQNDLTMMYRVASTQKGRGKSIKWHDIKCARQTGNTECGYYAMKFMWEVISYVGNSDIGQVWNSRTQPYSKEEFDEIRNVWARFFVDDIMNM</sequence>
<dbReference type="OrthoDB" id="1899935at2759"/>
<comment type="similarity">
    <text evidence="1">Belongs to the peptidase C48 family.</text>
</comment>
<dbReference type="GO" id="GO:0008234">
    <property type="term" value="F:cysteine-type peptidase activity"/>
    <property type="evidence" value="ECO:0007669"/>
    <property type="project" value="InterPro"/>
</dbReference>
<feature type="domain" description="Ubiquitin-like protease family profile" evidence="4">
    <location>
        <begin position="58"/>
        <end position="219"/>
    </location>
</feature>
<evidence type="ECO:0000256" key="3">
    <source>
        <dbReference type="ARBA" id="ARBA00022801"/>
    </source>
</evidence>
<comment type="caution">
    <text evidence="5">The sequence shown here is derived from an EMBL/GenBank/DDBJ whole genome shotgun (WGS) entry which is preliminary data.</text>
</comment>
<evidence type="ECO:0000313" key="5">
    <source>
        <dbReference type="EMBL" id="CAH9054412.1"/>
    </source>
</evidence>
<evidence type="ECO:0000313" key="6">
    <source>
        <dbReference type="Proteomes" id="UP001152484"/>
    </source>
</evidence>
<dbReference type="InterPro" id="IPR038765">
    <property type="entry name" value="Papain-like_cys_pep_sf"/>
</dbReference>
<dbReference type="Proteomes" id="UP001152484">
    <property type="component" value="Unassembled WGS sequence"/>
</dbReference>
<dbReference type="PROSITE" id="PS50600">
    <property type="entry name" value="ULP_PROTEASE"/>
    <property type="match status" value="1"/>
</dbReference>
<dbReference type="AlphaFoldDB" id="A0A9P0YGZ4"/>
<dbReference type="Pfam" id="PF02902">
    <property type="entry name" value="Peptidase_C48"/>
    <property type="match status" value="1"/>
</dbReference>
<proteinExistence type="inferred from homology"/>
<organism evidence="5 6">
    <name type="scientific">Cuscuta europaea</name>
    <name type="common">European dodder</name>
    <dbReference type="NCBI Taxonomy" id="41803"/>
    <lineage>
        <taxon>Eukaryota</taxon>
        <taxon>Viridiplantae</taxon>
        <taxon>Streptophyta</taxon>
        <taxon>Embryophyta</taxon>
        <taxon>Tracheophyta</taxon>
        <taxon>Spermatophyta</taxon>
        <taxon>Magnoliopsida</taxon>
        <taxon>eudicotyledons</taxon>
        <taxon>Gunneridae</taxon>
        <taxon>Pentapetalae</taxon>
        <taxon>asterids</taxon>
        <taxon>lamiids</taxon>
        <taxon>Solanales</taxon>
        <taxon>Convolvulaceae</taxon>
        <taxon>Cuscuteae</taxon>
        <taxon>Cuscuta</taxon>
        <taxon>Cuscuta subgen. Cuscuta</taxon>
    </lineage>
</organism>
<accession>A0A9P0YGZ4</accession>
<dbReference type="Gene3D" id="3.40.395.10">
    <property type="entry name" value="Adenoviral Proteinase, Chain A"/>
    <property type="match status" value="1"/>
</dbReference>
<evidence type="ECO:0000256" key="1">
    <source>
        <dbReference type="ARBA" id="ARBA00005234"/>
    </source>
</evidence>
<keyword evidence="6" id="KW-1185">Reference proteome</keyword>
<gene>
    <name evidence="5" type="ORF">CEURO_LOCUS647</name>
</gene>
<evidence type="ECO:0000256" key="2">
    <source>
        <dbReference type="ARBA" id="ARBA00022670"/>
    </source>
</evidence>
<dbReference type="InterPro" id="IPR003653">
    <property type="entry name" value="Peptidase_C48_C"/>
</dbReference>
<dbReference type="SUPFAM" id="SSF54001">
    <property type="entry name" value="Cysteine proteinases"/>
    <property type="match status" value="1"/>
</dbReference>
<dbReference type="GO" id="GO:0006508">
    <property type="term" value="P:proteolysis"/>
    <property type="evidence" value="ECO:0007669"/>
    <property type="project" value="UniProtKB-KW"/>
</dbReference>
<keyword evidence="2" id="KW-0645">Protease</keyword>
<name>A0A9P0YGZ4_CUSEU</name>
<dbReference type="EMBL" id="CAMAPE010000002">
    <property type="protein sequence ID" value="CAH9054412.1"/>
    <property type="molecule type" value="Genomic_DNA"/>
</dbReference>